<dbReference type="SUPFAM" id="SSF141000">
    <property type="entry name" value="Glu-tRNAGln amidotransferase C subunit"/>
    <property type="match status" value="1"/>
</dbReference>
<dbReference type="NCBIfam" id="TIGR00135">
    <property type="entry name" value="gatC"/>
    <property type="match status" value="1"/>
</dbReference>
<dbReference type="GO" id="GO:0016740">
    <property type="term" value="F:transferase activity"/>
    <property type="evidence" value="ECO:0007669"/>
    <property type="project" value="UniProtKB-KW"/>
</dbReference>
<keyword evidence="1" id="KW-0436">Ligase</keyword>
<reference evidence="2 3" key="1">
    <citation type="submission" date="2018-10" db="EMBL/GenBank/DDBJ databases">
        <title>An updated phylogeny of the Alphaproteobacteria reveals that the parasitic Rickettsiales and Holosporales have independent origins.</title>
        <authorList>
            <person name="Munoz-Gomez S.A."/>
            <person name="Hess S."/>
            <person name="Burger G."/>
            <person name="Lang B.F."/>
            <person name="Susko E."/>
            <person name="Slamovits C.H."/>
            <person name="Roger A.J."/>
        </authorList>
    </citation>
    <scope>NUCLEOTIDE SEQUENCE [LARGE SCALE GENOMIC DNA]</scope>
    <source>
        <strain evidence="2">HOLO01</strain>
    </source>
</reference>
<dbReference type="GO" id="GO:0050567">
    <property type="term" value="F:glutaminyl-tRNA synthase (glutamine-hydrolyzing) activity"/>
    <property type="evidence" value="ECO:0007669"/>
    <property type="project" value="UniProtKB-UniRule"/>
</dbReference>
<dbReference type="EMBL" id="SCFB01000014">
    <property type="protein sequence ID" value="RZI45399.1"/>
    <property type="molecule type" value="Genomic_DNA"/>
</dbReference>
<keyword evidence="1" id="KW-0547">Nucleotide-binding</keyword>
<dbReference type="PANTHER" id="PTHR15004">
    <property type="entry name" value="GLUTAMYL-TRNA(GLN) AMIDOTRANSFERASE SUBUNIT C, MITOCHONDRIAL"/>
    <property type="match status" value="1"/>
</dbReference>
<dbReference type="AlphaFoldDB" id="A0A4Q7DH18"/>
<keyword evidence="3" id="KW-1185">Reference proteome</keyword>
<comment type="catalytic activity">
    <reaction evidence="1">
        <text>L-glutamyl-tRNA(Gln) + L-glutamine + ATP + H2O = L-glutaminyl-tRNA(Gln) + L-glutamate + ADP + phosphate + H(+)</text>
        <dbReference type="Rhea" id="RHEA:17521"/>
        <dbReference type="Rhea" id="RHEA-COMP:9681"/>
        <dbReference type="Rhea" id="RHEA-COMP:9684"/>
        <dbReference type="ChEBI" id="CHEBI:15377"/>
        <dbReference type="ChEBI" id="CHEBI:15378"/>
        <dbReference type="ChEBI" id="CHEBI:29985"/>
        <dbReference type="ChEBI" id="CHEBI:30616"/>
        <dbReference type="ChEBI" id="CHEBI:43474"/>
        <dbReference type="ChEBI" id="CHEBI:58359"/>
        <dbReference type="ChEBI" id="CHEBI:78520"/>
        <dbReference type="ChEBI" id="CHEBI:78521"/>
        <dbReference type="ChEBI" id="CHEBI:456216"/>
    </reaction>
</comment>
<dbReference type="GO" id="GO:0050566">
    <property type="term" value="F:asparaginyl-tRNA synthase (glutamine-hydrolyzing) activity"/>
    <property type="evidence" value="ECO:0007669"/>
    <property type="project" value="RHEA"/>
</dbReference>
<comment type="subunit">
    <text evidence="1">Heterotrimer of A, B and C subunits.</text>
</comment>
<evidence type="ECO:0000256" key="1">
    <source>
        <dbReference type="HAMAP-Rule" id="MF_00122"/>
    </source>
</evidence>
<evidence type="ECO:0000313" key="2">
    <source>
        <dbReference type="EMBL" id="RZI45399.1"/>
    </source>
</evidence>
<dbReference type="GO" id="GO:0005524">
    <property type="term" value="F:ATP binding"/>
    <property type="evidence" value="ECO:0007669"/>
    <property type="project" value="UniProtKB-KW"/>
</dbReference>
<evidence type="ECO:0000313" key="3">
    <source>
        <dbReference type="Proteomes" id="UP000293550"/>
    </source>
</evidence>
<dbReference type="InterPro" id="IPR036113">
    <property type="entry name" value="Asp/Glu-ADT_sf_sub_c"/>
</dbReference>
<keyword evidence="1" id="KW-0648">Protein biosynthesis</keyword>
<organism evidence="2 3">
    <name type="scientific">Candidatus Finniella inopinata</name>
    <dbReference type="NCBI Taxonomy" id="1696036"/>
    <lineage>
        <taxon>Bacteria</taxon>
        <taxon>Pseudomonadati</taxon>
        <taxon>Pseudomonadota</taxon>
        <taxon>Alphaproteobacteria</taxon>
        <taxon>Holosporales</taxon>
        <taxon>Candidatus Paracaedibacteraceae</taxon>
        <taxon>Candidatus Finniella</taxon>
    </lineage>
</organism>
<dbReference type="HAMAP" id="MF_00122">
    <property type="entry name" value="GatC"/>
    <property type="match status" value="1"/>
</dbReference>
<dbReference type="PANTHER" id="PTHR15004:SF0">
    <property type="entry name" value="GLUTAMYL-TRNA(GLN) AMIDOTRANSFERASE SUBUNIT C, MITOCHONDRIAL"/>
    <property type="match status" value="1"/>
</dbReference>
<keyword evidence="1" id="KW-0067">ATP-binding</keyword>
<dbReference type="Gene3D" id="1.10.20.60">
    <property type="entry name" value="Glu-tRNAGln amidotransferase C subunit, N-terminal domain"/>
    <property type="match status" value="1"/>
</dbReference>
<sequence>MSLTQKDIKKIAELARIKIDETEIDNIAQQLSGIMDWIDQLRNVDTSSVDNIPHPSSYMQEREDVVTETNQVEAILANAPVSKHQMFVVPKMVE</sequence>
<dbReference type="InterPro" id="IPR003837">
    <property type="entry name" value="GatC"/>
</dbReference>
<dbReference type="GO" id="GO:0006450">
    <property type="term" value="P:regulation of translational fidelity"/>
    <property type="evidence" value="ECO:0007669"/>
    <property type="project" value="InterPro"/>
</dbReference>
<dbReference type="OrthoDB" id="9794326at2"/>
<dbReference type="Proteomes" id="UP000293550">
    <property type="component" value="Unassembled WGS sequence"/>
</dbReference>
<comment type="catalytic activity">
    <reaction evidence="1">
        <text>L-aspartyl-tRNA(Asn) + L-glutamine + ATP + H2O = L-asparaginyl-tRNA(Asn) + L-glutamate + ADP + phosphate + 2 H(+)</text>
        <dbReference type="Rhea" id="RHEA:14513"/>
        <dbReference type="Rhea" id="RHEA-COMP:9674"/>
        <dbReference type="Rhea" id="RHEA-COMP:9677"/>
        <dbReference type="ChEBI" id="CHEBI:15377"/>
        <dbReference type="ChEBI" id="CHEBI:15378"/>
        <dbReference type="ChEBI" id="CHEBI:29985"/>
        <dbReference type="ChEBI" id="CHEBI:30616"/>
        <dbReference type="ChEBI" id="CHEBI:43474"/>
        <dbReference type="ChEBI" id="CHEBI:58359"/>
        <dbReference type="ChEBI" id="CHEBI:78515"/>
        <dbReference type="ChEBI" id="CHEBI:78516"/>
        <dbReference type="ChEBI" id="CHEBI:456216"/>
    </reaction>
</comment>
<protein>
    <recommendedName>
        <fullName evidence="1">Aspartyl/glutamyl-tRNA(Asn/Gln) amidotransferase subunit C</fullName>
        <shortName evidence="1">Asp/Glu-ADT subunit C</shortName>
        <ecNumber evidence="1">6.3.5.-</ecNumber>
    </recommendedName>
</protein>
<comment type="similarity">
    <text evidence="1">Belongs to the GatC family.</text>
</comment>
<comment type="caution">
    <text evidence="2">The sequence shown here is derived from an EMBL/GenBank/DDBJ whole genome shotgun (WGS) entry which is preliminary data.</text>
</comment>
<dbReference type="GO" id="GO:0006412">
    <property type="term" value="P:translation"/>
    <property type="evidence" value="ECO:0007669"/>
    <property type="project" value="UniProtKB-UniRule"/>
</dbReference>
<dbReference type="Pfam" id="PF02686">
    <property type="entry name" value="GatC"/>
    <property type="match status" value="1"/>
</dbReference>
<comment type="function">
    <text evidence="1">Allows the formation of correctly charged Asn-tRNA(Asn) or Gln-tRNA(Gln) through the transamidation of misacylated Asp-tRNA(Asn) or Glu-tRNA(Gln) in organisms which lack either or both of asparaginyl-tRNA or glutaminyl-tRNA synthetases. The reaction takes place in the presence of glutamine and ATP through an activated phospho-Asp-tRNA(Asn) or phospho-Glu-tRNA(Gln).</text>
</comment>
<dbReference type="RefSeq" id="WP_130154449.1">
    <property type="nucleotide sequence ID" value="NZ_SCFB01000014.1"/>
</dbReference>
<gene>
    <name evidence="1 2" type="primary">gatC</name>
    <name evidence="2" type="ORF">EQU50_07180</name>
</gene>
<proteinExistence type="inferred from homology"/>
<accession>A0A4Q7DH18</accession>
<dbReference type="GO" id="GO:0070681">
    <property type="term" value="P:glutaminyl-tRNAGln biosynthesis via transamidation"/>
    <property type="evidence" value="ECO:0007669"/>
    <property type="project" value="TreeGrafter"/>
</dbReference>
<dbReference type="EC" id="6.3.5.-" evidence="1"/>
<name>A0A4Q7DH18_9PROT</name>
<keyword evidence="2" id="KW-0808">Transferase</keyword>